<proteinExistence type="predicted"/>
<feature type="domain" description="Plus3" evidence="4">
    <location>
        <begin position="868"/>
        <end position="997"/>
    </location>
</feature>
<keyword evidence="1" id="KW-0862">Zinc</keyword>
<keyword evidence="1" id="KW-0863">Zinc-finger</keyword>
<dbReference type="Pfam" id="PF03126">
    <property type="entry name" value="Plus-3"/>
    <property type="match status" value="1"/>
</dbReference>
<dbReference type="InterPro" id="IPR001878">
    <property type="entry name" value="Znf_CCHC"/>
</dbReference>
<accession>A0AAD7LB43</accession>
<keyword evidence="6" id="KW-1185">Reference proteome</keyword>
<feature type="compositionally biased region" description="Basic and acidic residues" evidence="2">
    <location>
        <begin position="261"/>
        <end position="273"/>
    </location>
</feature>
<dbReference type="SMART" id="SM00343">
    <property type="entry name" value="ZnF_C2HC"/>
    <property type="match status" value="2"/>
</dbReference>
<evidence type="ECO:0000256" key="1">
    <source>
        <dbReference type="PROSITE-ProRule" id="PRU00047"/>
    </source>
</evidence>
<dbReference type="InterPro" id="IPR036128">
    <property type="entry name" value="Plus3-like_sf"/>
</dbReference>
<dbReference type="KEGG" id="qsa:O6P43_021475"/>
<dbReference type="GO" id="GO:0003677">
    <property type="term" value="F:DNA binding"/>
    <property type="evidence" value="ECO:0007669"/>
    <property type="project" value="InterPro"/>
</dbReference>
<comment type="caution">
    <text evidence="5">The sequence shown here is derived from an EMBL/GenBank/DDBJ whole genome shotgun (WGS) entry which is preliminary data.</text>
</comment>
<feature type="compositionally biased region" description="Basic and acidic residues" evidence="2">
    <location>
        <begin position="284"/>
        <end position="294"/>
    </location>
</feature>
<name>A0AAD7LB43_QUISA</name>
<dbReference type="Gene3D" id="3.90.70.200">
    <property type="entry name" value="Plus-3 domain"/>
    <property type="match status" value="1"/>
</dbReference>
<dbReference type="Proteomes" id="UP001163823">
    <property type="component" value="Chromosome 9"/>
</dbReference>
<dbReference type="InterPro" id="IPR004343">
    <property type="entry name" value="Plus-3_dom"/>
</dbReference>
<dbReference type="PROSITE" id="PS50158">
    <property type="entry name" value="ZF_CCHC"/>
    <property type="match status" value="1"/>
</dbReference>
<dbReference type="AlphaFoldDB" id="A0AAD7LB43"/>
<gene>
    <name evidence="5" type="ORF">O6P43_021475</name>
</gene>
<protein>
    <submittedName>
        <fullName evidence="5">Zinc finger, CCHC-type</fullName>
    </submittedName>
</protein>
<dbReference type="PANTHER" id="PTHR38940">
    <property type="entry name" value="PLUS3 DOMAIN-CONTAINING PROTEIN"/>
    <property type="match status" value="1"/>
</dbReference>
<organism evidence="5 6">
    <name type="scientific">Quillaja saponaria</name>
    <name type="common">Soap bark tree</name>
    <dbReference type="NCBI Taxonomy" id="32244"/>
    <lineage>
        <taxon>Eukaryota</taxon>
        <taxon>Viridiplantae</taxon>
        <taxon>Streptophyta</taxon>
        <taxon>Embryophyta</taxon>
        <taxon>Tracheophyta</taxon>
        <taxon>Spermatophyta</taxon>
        <taxon>Magnoliopsida</taxon>
        <taxon>eudicotyledons</taxon>
        <taxon>Gunneridae</taxon>
        <taxon>Pentapetalae</taxon>
        <taxon>rosids</taxon>
        <taxon>fabids</taxon>
        <taxon>Fabales</taxon>
        <taxon>Quillajaceae</taxon>
        <taxon>Quillaja</taxon>
    </lineage>
</organism>
<dbReference type="SMART" id="SM00719">
    <property type="entry name" value="Plus3"/>
    <property type="match status" value="1"/>
</dbReference>
<sequence length="997" mass="110114">MTFVASDPLSELVWSPDKGLSLRCADSSFTDKKASQLWDVGPSNLSLSPPLSIVPGRCTTDRPEDENTFVKPASVVCGMSYVAGTDLLIRSPMNTSDSGVLPACKSYQEHEIVYLGLDLLAGQVERTPDNLSLQADLPKPILLQNDPVCKDPISRGIYISSPRQTLETDNVFGSEVQPVIECNSSSASEFNMTSPGRCLLEKLETTAENDLRNVNCEAYDAASKTVLTKPAHENENKFENDDLMLPADETLPVIHLPTNGRIHEKQKKDKEKALSYGNVNGRTSKGDDDSRESVESCNSAELFPSGKKRWNFEQQLIIGSKRAKKQAQETPGSTSRVRRDSSFMNWISNMLKGFSQRQDEEATSLALALADSDHVLHCPDQKPMTCNKNQDPGLKHTGFQSIFQSIYCPSLKNVEIRMSSANGQLGEVSKDLDLDNKAHGINATPITFCAENDSFNKQLLQSNDKFEGSTCRYDNSPSFQPKILPVDFVSSHSLDNKSSCTLGVIKEKERLISNSSLGKHKVNTVENISSDIPSEGKATHTICHRSDPLGSLLITRFSAKSTAPLLNCDNLNQRSSGTLLCSTDCSKLPHFENLATCPDDNKIVEAREHVTSMGFLLEAKELRNCATNDVVSTWSKNIKSCDDHRSVNKLNLVSPSLSFKNSEATVPMFARRLDALKHMIPSNVMDNVCHASITCFFCGIKGHQFRDCSEIAGSELEDLAKNMNTYDEVKELPCLCIKCFQPNHWAIACPNTSSTGKHQVEVNASLVKHWSPCGIQLNAGNVENAKAVTRKELQFEMAGVISDEIEPKLEGDLNLKWKSKKIIKPNKIDTSASIKKCTVAGSAENTLKENHITSSCNSIERQISDVPKGIFDAIRKLRLSRTAILKWINSSIPLFKLDGLFVRLRLGKWEEGLGGTGYYVASITGVRRQSSEQNAKNSLSANVGGIKCLFESQYVSNHDFLEDELVAWWRMTLRAGGRIPSIDDLMEKIEKKNILGL</sequence>
<dbReference type="SUPFAM" id="SSF159042">
    <property type="entry name" value="Plus3-like"/>
    <property type="match status" value="1"/>
</dbReference>
<evidence type="ECO:0000256" key="2">
    <source>
        <dbReference type="SAM" id="MobiDB-lite"/>
    </source>
</evidence>
<dbReference type="GO" id="GO:0008270">
    <property type="term" value="F:zinc ion binding"/>
    <property type="evidence" value="ECO:0007669"/>
    <property type="project" value="UniProtKB-KW"/>
</dbReference>
<evidence type="ECO:0000313" key="5">
    <source>
        <dbReference type="EMBL" id="KAJ7954772.1"/>
    </source>
</evidence>
<feature type="region of interest" description="Disordered" evidence="2">
    <location>
        <begin position="260"/>
        <end position="299"/>
    </location>
</feature>
<reference evidence="5" key="1">
    <citation type="journal article" date="2023" name="Science">
        <title>Elucidation of the pathway for biosynthesis of saponin adjuvants from the soapbark tree.</title>
        <authorList>
            <person name="Reed J."/>
            <person name="Orme A."/>
            <person name="El-Demerdash A."/>
            <person name="Owen C."/>
            <person name="Martin L.B.B."/>
            <person name="Misra R.C."/>
            <person name="Kikuchi S."/>
            <person name="Rejzek M."/>
            <person name="Martin A.C."/>
            <person name="Harkess A."/>
            <person name="Leebens-Mack J."/>
            <person name="Louveau T."/>
            <person name="Stephenson M.J."/>
            <person name="Osbourn A."/>
        </authorList>
    </citation>
    <scope>NUCLEOTIDE SEQUENCE</scope>
    <source>
        <strain evidence="5">S10</strain>
    </source>
</reference>
<dbReference type="Gene3D" id="4.10.60.10">
    <property type="entry name" value="Zinc finger, CCHC-type"/>
    <property type="match status" value="1"/>
</dbReference>
<evidence type="ECO:0000259" key="3">
    <source>
        <dbReference type="PROSITE" id="PS50158"/>
    </source>
</evidence>
<dbReference type="PROSITE" id="PS51360">
    <property type="entry name" value="PLUS3"/>
    <property type="match status" value="1"/>
</dbReference>
<feature type="domain" description="CCHC-type" evidence="3">
    <location>
        <begin position="695"/>
        <end position="710"/>
    </location>
</feature>
<evidence type="ECO:0000313" key="6">
    <source>
        <dbReference type="Proteomes" id="UP001163823"/>
    </source>
</evidence>
<dbReference type="PANTHER" id="PTHR38940:SF4">
    <property type="entry name" value="OS01G0775100 PROTEIN"/>
    <property type="match status" value="1"/>
</dbReference>
<dbReference type="EMBL" id="JARAOO010000009">
    <property type="protein sequence ID" value="KAJ7954772.1"/>
    <property type="molecule type" value="Genomic_DNA"/>
</dbReference>
<evidence type="ECO:0000259" key="4">
    <source>
        <dbReference type="PROSITE" id="PS51360"/>
    </source>
</evidence>
<keyword evidence="1" id="KW-0479">Metal-binding</keyword>